<gene>
    <name evidence="1" type="ORF">PIB30_044859</name>
</gene>
<protein>
    <submittedName>
        <fullName evidence="1">Uncharacterized protein</fullName>
    </submittedName>
</protein>
<dbReference type="EMBL" id="JASCZI010000270">
    <property type="protein sequence ID" value="MED6110637.1"/>
    <property type="molecule type" value="Genomic_DNA"/>
</dbReference>
<sequence length="227" mass="26366">MRECEIAPSQIHPNSWGFIRAYEVICQEFGIPTSLGVFFYLFKLTKPFSKDKQQWLSFRANQGRKVLEMYEESVKDFKNLYFKVIPRPGTTPFWIDEEGECRFSLSCYEEWANPKVDRKEFSEVELLFVDTLSECWGGKDQNLSTQTLLTKSSRYIQDEVIGKMSGKSSAYDRFKAHLLNQPKKSASVLKLSSGAERSLLQVFPLTLLRRFLNPIRQEIPMLLLPPN</sequence>
<proteinExistence type="predicted"/>
<organism evidence="1 2">
    <name type="scientific">Stylosanthes scabra</name>
    <dbReference type="NCBI Taxonomy" id="79078"/>
    <lineage>
        <taxon>Eukaryota</taxon>
        <taxon>Viridiplantae</taxon>
        <taxon>Streptophyta</taxon>
        <taxon>Embryophyta</taxon>
        <taxon>Tracheophyta</taxon>
        <taxon>Spermatophyta</taxon>
        <taxon>Magnoliopsida</taxon>
        <taxon>eudicotyledons</taxon>
        <taxon>Gunneridae</taxon>
        <taxon>Pentapetalae</taxon>
        <taxon>rosids</taxon>
        <taxon>fabids</taxon>
        <taxon>Fabales</taxon>
        <taxon>Fabaceae</taxon>
        <taxon>Papilionoideae</taxon>
        <taxon>50 kb inversion clade</taxon>
        <taxon>dalbergioids sensu lato</taxon>
        <taxon>Dalbergieae</taxon>
        <taxon>Pterocarpus clade</taxon>
        <taxon>Stylosanthes</taxon>
    </lineage>
</organism>
<reference evidence="1 2" key="1">
    <citation type="journal article" date="2023" name="Plants (Basel)">
        <title>Bridging the Gap: Combining Genomics and Transcriptomics Approaches to Understand Stylosanthes scabra, an Orphan Legume from the Brazilian Caatinga.</title>
        <authorList>
            <person name="Ferreira-Neto J.R.C."/>
            <person name="da Silva M.D."/>
            <person name="Binneck E."/>
            <person name="de Melo N.F."/>
            <person name="da Silva R.H."/>
            <person name="de Melo A.L.T.M."/>
            <person name="Pandolfi V."/>
            <person name="Bustamante F.O."/>
            <person name="Brasileiro-Vidal A.C."/>
            <person name="Benko-Iseppon A.M."/>
        </authorList>
    </citation>
    <scope>NUCLEOTIDE SEQUENCE [LARGE SCALE GENOMIC DNA]</scope>
    <source>
        <tissue evidence="1">Leaves</tissue>
    </source>
</reference>
<evidence type="ECO:0000313" key="2">
    <source>
        <dbReference type="Proteomes" id="UP001341840"/>
    </source>
</evidence>
<accession>A0ABU6QGG7</accession>
<comment type="caution">
    <text evidence="1">The sequence shown here is derived from an EMBL/GenBank/DDBJ whole genome shotgun (WGS) entry which is preliminary data.</text>
</comment>
<keyword evidence="2" id="KW-1185">Reference proteome</keyword>
<evidence type="ECO:0000313" key="1">
    <source>
        <dbReference type="EMBL" id="MED6110637.1"/>
    </source>
</evidence>
<name>A0ABU6QGG7_9FABA</name>
<dbReference type="Proteomes" id="UP001341840">
    <property type="component" value="Unassembled WGS sequence"/>
</dbReference>